<evidence type="ECO:0000256" key="4">
    <source>
        <dbReference type="ARBA" id="ARBA00022989"/>
    </source>
</evidence>
<dbReference type="GO" id="GO:0016020">
    <property type="term" value="C:membrane"/>
    <property type="evidence" value="ECO:0007669"/>
    <property type="project" value="UniProtKB-SubCell"/>
</dbReference>
<evidence type="ECO:0000256" key="6">
    <source>
        <dbReference type="SAM" id="MobiDB-lite"/>
    </source>
</evidence>
<reference evidence="7 8" key="1">
    <citation type="submission" date="2024-10" db="EMBL/GenBank/DDBJ databases">
        <title>Updated reference genomes for cyclostephanoid diatoms.</title>
        <authorList>
            <person name="Roberts W.R."/>
            <person name="Alverson A.J."/>
        </authorList>
    </citation>
    <scope>NUCLEOTIDE SEQUENCE [LARGE SCALE GENOMIC DNA]</scope>
    <source>
        <strain evidence="7 8">AJA232-27</strain>
    </source>
</reference>
<dbReference type="EMBL" id="JALLBG020000291">
    <property type="protein sequence ID" value="KAL3756800.1"/>
    <property type="molecule type" value="Genomic_DNA"/>
</dbReference>
<dbReference type="InterPro" id="IPR026767">
    <property type="entry name" value="Tmem151"/>
</dbReference>
<evidence type="ECO:0000256" key="1">
    <source>
        <dbReference type="ARBA" id="ARBA00004141"/>
    </source>
</evidence>
<feature type="compositionally biased region" description="Low complexity" evidence="6">
    <location>
        <begin position="636"/>
        <end position="647"/>
    </location>
</feature>
<gene>
    <name evidence="7" type="ORF">ACHAWU_000442</name>
</gene>
<organism evidence="7 8">
    <name type="scientific">Discostella pseudostelligera</name>
    <dbReference type="NCBI Taxonomy" id="259834"/>
    <lineage>
        <taxon>Eukaryota</taxon>
        <taxon>Sar</taxon>
        <taxon>Stramenopiles</taxon>
        <taxon>Ochrophyta</taxon>
        <taxon>Bacillariophyta</taxon>
        <taxon>Coscinodiscophyceae</taxon>
        <taxon>Thalassiosirophycidae</taxon>
        <taxon>Stephanodiscales</taxon>
        <taxon>Stephanodiscaceae</taxon>
        <taxon>Discostella</taxon>
    </lineage>
</organism>
<keyword evidence="4" id="KW-1133">Transmembrane helix</keyword>
<dbReference type="Proteomes" id="UP001530293">
    <property type="component" value="Unassembled WGS sequence"/>
</dbReference>
<keyword evidence="5" id="KW-0472">Membrane</keyword>
<dbReference type="PANTHER" id="PTHR31893:SF5">
    <property type="entry name" value="TRANSMEMBRANE PROTEIN 151 HOMOLOG"/>
    <property type="match status" value="1"/>
</dbReference>
<evidence type="ECO:0000256" key="2">
    <source>
        <dbReference type="ARBA" id="ARBA00009583"/>
    </source>
</evidence>
<feature type="compositionally biased region" description="Acidic residues" evidence="6">
    <location>
        <begin position="651"/>
        <end position="662"/>
    </location>
</feature>
<comment type="subcellular location">
    <subcellularLocation>
        <location evidence="1">Membrane</location>
        <topology evidence="1">Multi-pass membrane protein</topology>
    </subcellularLocation>
</comment>
<feature type="region of interest" description="Disordered" evidence="6">
    <location>
        <begin position="562"/>
        <end position="681"/>
    </location>
</feature>
<evidence type="ECO:0000256" key="5">
    <source>
        <dbReference type="ARBA" id="ARBA00023136"/>
    </source>
</evidence>
<comment type="similarity">
    <text evidence="2">Belongs to the TMEM151 family.</text>
</comment>
<comment type="caution">
    <text evidence="7">The sequence shown here is derived from an EMBL/GenBank/DDBJ whole genome shotgun (WGS) entry which is preliminary data.</text>
</comment>
<proteinExistence type="inferred from homology"/>
<accession>A0ABD3LYG0</accession>
<feature type="compositionally biased region" description="Polar residues" evidence="6">
    <location>
        <begin position="589"/>
        <end position="629"/>
    </location>
</feature>
<sequence>MPRGVAAAASAPCALDRLEIDAMPRSIFGLVYSEMTANSHRRLTPLLERTLAIRGGSSNKKYTTAAAEAMKTMHSFTSFGGTRPQSTIPTLHSESALMDKETNAIYWQGGADILSSSLTNPYLTQKGVLHVKATILTVLLWLWIWGNVSRYLTSRYFAPSGNGAHGGKLLFVLPFISSVNAPSFLRKIASFITPVIQFVLLLFHALLYLRLPQYSPNVIAITILLYLLESYSCSTRRYLSHAMNAPEEVEAYLERIRNIEPSVTWKVRCFHYEDRELWKSMKGVRKVWEGRTKKSDKTWNRITEGGKLLGMHLSNSDVKPAAISSSTSDTVVESPILWATRKVVTHQAVGKYKFGSWEDRTIASLWKRSESFSPTSHEAPFSKLTLSKLLVLKDKNARDDYFAQQAAFVMLEGRKDVYAEFSTTIEVEGFRPKLLAVRSLPRASNIISAALFRQHIFALFTLLGLSLPYRIWFAKHCDEIRVTVVKETGTEERPSKEVEIATKSSWFPGKWGWGSSQSSSDIESKRNQEIFRKSMQQFSLYEDKSTSSDKAKVNQTVKLVDVSAQPESASPVDALSSESVRDDEPATGQELTSASINSSDTTLSSQDESPNDVTADLQTGTPADSSTGVNAEEQDSQTSTSIDSDPSPQEPVDENNSDDTTSEELTQPSLESPTSDQQDVQ</sequence>
<evidence type="ECO:0000313" key="7">
    <source>
        <dbReference type="EMBL" id="KAL3756800.1"/>
    </source>
</evidence>
<protein>
    <submittedName>
        <fullName evidence="7">Uncharacterized protein</fullName>
    </submittedName>
</protein>
<evidence type="ECO:0000313" key="8">
    <source>
        <dbReference type="Proteomes" id="UP001530293"/>
    </source>
</evidence>
<dbReference type="AlphaFoldDB" id="A0ABD3LYG0"/>
<evidence type="ECO:0000256" key="3">
    <source>
        <dbReference type="ARBA" id="ARBA00022692"/>
    </source>
</evidence>
<dbReference type="PANTHER" id="PTHR31893">
    <property type="entry name" value="TRANSMEMBRANE PROTEIN 151 HOMOLOG"/>
    <property type="match status" value="1"/>
</dbReference>
<feature type="compositionally biased region" description="Polar residues" evidence="6">
    <location>
        <begin position="663"/>
        <end position="681"/>
    </location>
</feature>
<keyword evidence="3" id="KW-0812">Transmembrane</keyword>
<name>A0ABD3LYG0_9STRA</name>
<keyword evidence="8" id="KW-1185">Reference proteome</keyword>